<dbReference type="InterPro" id="IPR057767">
    <property type="entry name" value="UGSC-like_dom"/>
</dbReference>
<evidence type="ECO:0000313" key="2">
    <source>
        <dbReference type="EMBL" id="SVA19400.1"/>
    </source>
</evidence>
<gene>
    <name evidence="2" type="ORF">METZ01_LOCUS72254</name>
</gene>
<reference evidence="2" key="1">
    <citation type="submission" date="2018-05" db="EMBL/GenBank/DDBJ databases">
        <authorList>
            <person name="Lanie J.A."/>
            <person name="Ng W.-L."/>
            <person name="Kazmierczak K.M."/>
            <person name="Andrzejewski T.M."/>
            <person name="Davidsen T.M."/>
            <person name="Wayne K.J."/>
            <person name="Tettelin H."/>
            <person name="Glass J.I."/>
            <person name="Rusch D."/>
            <person name="Podicherti R."/>
            <person name="Tsui H.-C.T."/>
            <person name="Winkler M.E."/>
        </authorList>
    </citation>
    <scope>NUCLEOTIDE SEQUENCE</scope>
</reference>
<dbReference type="AlphaFoldDB" id="A0A381TTQ4"/>
<protein>
    <recommendedName>
        <fullName evidence="1">UGSC-like domain-containing protein</fullName>
    </recommendedName>
</protein>
<accession>A0A381TTQ4</accession>
<dbReference type="Pfam" id="PF24696">
    <property type="entry name" value="UGSC"/>
    <property type="match status" value="1"/>
</dbReference>
<evidence type="ECO:0000259" key="1">
    <source>
        <dbReference type="Pfam" id="PF24696"/>
    </source>
</evidence>
<sequence length="95" mass="9947">MSIELMDPGADGDGGPTRVTAPRLASLDGKKIGLLSNGKANAELLLRETAARFEKEHGCSVVHFIDKRNAGKPADPAYLAKLAAEADFLITAVGD</sequence>
<organism evidence="2">
    <name type="scientific">marine metagenome</name>
    <dbReference type="NCBI Taxonomy" id="408172"/>
    <lineage>
        <taxon>unclassified sequences</taxon>
        <taxon>metagenomes</taxon>
        <taxon>ecological metagenomes</taxon>
    </lineage>
</organism>
<name>A0A381TTQ4_9ZZZZ</name>
<feature type="domain" description="UGSC-like" evidence="1">
    <location>
        <begin position="5"/>
        <end position="95"/>
    </location>
</feature>
<dbReference type="EMBL" id="UINC01005147">
    <property type="protein sequence ID" value="SVA19400.1"/>
    <property type="molecule type" value="Genomic_DNA"/>
</dbReference>
<proteinExistence type="predicted"/>